<proteinExistence type="predicted"/>
<evidence type="ECO:0000313" key="1">
    <source>
        <dbReference type="EMBL" id="KAF8785696.1"/>
    </source>
</evidence>
<sequence length="179" mass="21568">MADVDRLIRRHRQHNYMVRTAKFAVGVFDLTRYTPPYIELVLEHMRQIQRGALAIRFLTKRLVRCCFRSQTQEHRKDFIIEDRRYTFVFIDIAESTYLQRIEGERLLYEIDGFIVIISLVDTETTHLVQVLLDRLYYETYWIERFPPQACDDLNSRARFDERNSLRIRSTATMGHFQVV</sequence>
<protein>
    <submittedName>
        <fullName evidence="1">Uncharacterized protein</fullName>
    </submittedName>
</protein>
<reference evidence="1" key="2">
    <citation type="submission" date="2020-06" db="EMBL/GenBank/DDBJ databases">
        <authorList>
            <person name="Sheffer M."/>
        </authorList>
    </citation>
    <scope>NUCLEOTIDE SEQUENCE</scope>
</reference>
<name>A0A8T0F3D5_ARGBR</name>
<keyword evidence="2" id="KW-1185">Reference proteome</keyword>
<dbReference type="AlphaFoldDB" id="A0A8T0F3D5"/>
<gene>
    <name evidence="1" type="ORF">HNY73_011209</name>
</gene>
<organism evidence="1 2">
    <name type="scientific">Argiope bruennichi</name>
    <name type="common">Wasp spider</name>
    <name type="synonym">Aranea bruennichi</name>
    <dbReference type="NCBI Taxonomy" id="94029"/>
    <lineage>
        <taxon>Eukaryota</taxon>
        <taxon>Metazoa</taxon>
        <taxon>Ecdysozoa</taxon>
        <taxon>Arthropoda</taxon>
        <taxon>Chelicerata</taxon>
        <taxon>Arachnida</taxon>
        <taxon>Araneae</taxon>
        <taxon>Araneomorphae</taxon>
        <taxon>Entelegynae</taxon>
        <taxon>Araneoidea</taxon>
        <taxon>Araneidae</taxon>
        <taxon>Argiope</taxon>
    </lineage>
</organism>
<comment type="caution">
    <text evidence="1">The sequence shown here is derived from an EMBL/GenBank/DDBJ whole genome shotgun (WGS) entry which is preliminary data.</text>
</comment>
<reference evidence="1" key="1">
    <citation type="journal article" date="2020" name="bioRxiv">
        <title>Chromosome-level reference genome of the European wasp spider Argiope bruennichi: a resource for studies on range expansion and evolutionary adaptation.</title>
        <authorList>
            <person name="Sheffer M.M."/>
            <person name="Hoppe A."/>
            <person name="Krehenwinkel H."/>
            <person name="Uhl G."/>
            <person name="Kuss A.W."/>
            <person name="Jensen L."/>
            <person name="Jensen C."/>
            <person name="Gillespie R.G."/>
            <person name="Hoff K.J."/>
            <person name="Prost S."/>
        </authorList>
    </citation>
    <scope>NUCLEOTIDE SEQUENCE</scope>
</reference>
<dbReference type="Proteomes" id="UP000807504">
    <property type="component" value="Unassembled WGS sequence"/>
</dbReference>
<accession>A0A8T0F3D5</accession>
<evidence type="ECO:0000313" key="2">
    <source>
        <dbReference type="Proteomes" id="UP000807504"/>
    </source>
</evidence>
<dbReference type="EMBL" id="JABXBU010000030">
    <property type="protein sequence ID" value="KAF8785696.1"/>
    <property type="molecule type" value="Genomic_DNA"/>
</dbReference>